<organism evidence="1 2">
    <name type="scientific">Sphingomonas changnyeongensis</name>
    <dbReference type="NCBI Taxonomy" id="2698679"/>
    <lineage>
        <taxon>Bacteria</taxon>
        <taxon>Pseudomonadati</taxon>
        <taxon>Pseudomonadota</taxon>
        <taxon>Alphaproteobacteria</taxon>
        <taxon>Sphingomonadales</taxon>
        <taxon>Sphingomonadaceae</taxon>
        <taxon>Sphingomonas</taxon>
    </lineage>
</organism>
<evidence type="ECO:0000313" key="2">
    <source>
        <dbReference type="Proteomes" id="UP000464468"/>
    </source>
</evidence>
<reference evidence="1 2" key="1">
    <citation type="submission" date="2020-01" db="EMBL/GenBank/DDBJ databases">
        <title>Sphingomonas sp. C33 whole genome sequece.</title>
        <authorList>
            <person name="Park C."/>
        </authorList>
    </citation>
    <scope>NUCLEOTIDE SEQUENCE [LARGE SCALE GENOMIC DNA]</scope>
    <source>
        <strain evidence="1 2">C33</strain>
    </source>
</reference>
<proteinExistence type="predicted"/>
<keyword evidence="2" id="KW-1185">Reference proteome</keyword>
<sequence>MQVVPYFGYDRVLADALRARGATVDVLADRPFGSAIMHGVAKLCRPAVLGHATRLYQQQVAAFGRSHYDHVLVINGQTMSSSYLRQLRVDFPSARFTFYIWDSFENKPYAVAALRHYDAALSFDRRAAATHGIGFRPLFYSPEFDLPAGSAADLDLSFIGTAHSDRPALIDAIDHNLPSSARRYWFLYLKAPWVLHYQRLTNRSFRGVPDSMFSYQPMPREKVRDIFMRSRTILDIEHDRQTGLTIRTFEALGARKKLVTTNPDVRNYDFYDPANIQILDRRRPGLDPAFLHAPARELAPALRYRYSVDGWIDDVLGGDHDA</sequence>
<dbReference type="AlphaFoldDB" id="A0A7Z2S5C6"/>
<name>A0A7Z2S5C6_9SPHN</name>
<dbReference type="KEGG" id="schy:GVO57_04455"/>
<dbReference type="EMBL" id="CP047895">
    <property type="protein sequence ID" value="QHL90223.1"/>
    <property type="molecule type" value="Genomic_DNA"/>
</dbReference>
<dbReference type="Proteomes" id="UP000464468">
    <property type="component" value="Chromosome"/>
</dbReference>
<evidence type="ECO:0000313" key="1">
    <source>
        <dbReference type="EMBL" id="QHL90223.1"/>
    </source>
</evidence>
<gene>
    <name evidence="1" type="ORF">GVO57_04455</name>
</gene>
<accession>A0A7Z2S5C6</accession>
<protein>
    <recommendedName>
        <fullName evidence="3">Eps11J</fullName>
    </recommendedName>
</protein>
<evidence type="ECO:0008006" key="3">
    <source>
        <dbReference type="Google" id="ProtNLM"/>
    </source>
</evidence>